<keyword evidence="7 10" id="KW-0805">Transcription regulation</keyword>
<dbReference type="STRING" id="1037660.A0A066W4D4"/>
<keyword evidence="6" id="KW-0597">Phosphoprotein</keyword>
<dbReference type="GeneID" id="25264422"/>
<feature type="region of interest" description="Disordered" evidence="12">
    <location>
        <begin position="241"/>
        <end position="341"/>
    </location>
</feature>
<feature type="region of interest" description="Disordered" evidence="12">
    <location>
        <begin position="147"/>
        <end position="169"/>
    </location>
</feature>
<evidence type="ECO:0000259" key="13">
    <source>
        <dbReference type="Pfam" id="PF04065"/>
    </source>
</evidence>
<dbReference type="PANTHER" id="PTHR23326">
    <property type="entry name" value="CCR4 NOT-RELATED"/>
    <property type="match status" value="1"/>
</dbReference>
<keyword evidence="8 10" id="KW-0804">Transcription</keyword>
<evidence type="ECO:0000256" key="8">
    <source>
        <dbReference type="ARBA" id="ARBA00023163"/>
    </source>
</evidence>
<evidence type="ECO:0000256" key="4">
    <source>
        <dbReference type="ARBA" id="ARBA00022490"/>
    </source>
</evidence>
<dbReference type="FunCoup" id="A0A066W4D4">
    <property type="interactions" value="453"/>
</dbReference>
<evidence type="ECO:0000256" key="11">
    <source>
        <dbReference type="SAM" id="Coils"/>
    </source>
</evidence>
<keyword evidence="16" id="KW-1185">Reference proteome</keyword>
<gene>
    <name evidence="15" type="ORF">K437DRAFT_256443</name>
</gene>
<dbReference type="InterPro" id="IPR007207">
    <property type="entry name" value="Not_N"/>
</dbReference>
<dbReference type="FunFam" id="2.30.30.1020:FF:000006">
    <property type="entry name" value="CCR4-NOT transcription complex, subunit 3"/>
    <property type="match status" value="1"/>
</dbReference>
<sequence length="728" mass="78491">MAARKLQSEIDRTLKRVKEGVEEFENLYEKLQVSQNQAQKEKMESDLKTMIKKLQRLRDQIKTWLQSNDIKDKKALLDNRKLIETQMERFKAVEKEMKTKAFSKEGLIAAAKLDPAERAKVEATNWISSQVDELARQVEMTEAEIEQLASSGKRSKKSATGGKDERVGQLDSLNDRRNWHVSRLEILLRLVENGQIEPDRVGDIKDDVAYFVESNAEEDFEEDEGIYDDFNLDEEEEQFGLKDNDDINSSHDSMSVIDEPKTPTKRKDSDDGNSSVLKALTENAKKASVTSTDKKPARSVDSKSSAKDDGKEPVVPPANFSKGTNALPPSAVAASPSKPGAPAALPPIRYAAAAAAAVAPVAPAGAVTNLPSNPPNLPPLSNAASTPSATSPVSIPAAATPSPSSAVTAATNNGEAEQVPGPAAVAMTVNARVSPAPQTVDTVANGTSTAPSVSTPMSVAASVVTGAASSPLPQYSAISSLANGSGSSVSARGSPSLAHRSAASLASPSPSHASAAGPPPGIASSEPLQLAATSAAAAALQPSGGGAGTLAQRRQGTDGARLPSSLSDLVSSFESAKQKSLLGENNMDAVHKSLEASFMNVPEPLDSEKPKYYVPQNPYPTPAYYPQQPLAHLDNPALFAKLDVDTLFYAFYFMPHTYQQYLAAQELKKQSWRFHQQYLTWFQRHSEPNVITDAYERGAYIYFDFEGTWCQRKKSDFTFEYRWLEESS</sequence>
<keyword evidence="10" id="KW-0010">Activator</keyword>
<comment type="caution">
    <text evidence="15">The sequence shown here is derived from an EMBL/GenBank/DDBJ whole genome shotgun (WGS) entry which is preliminary data.</text>
</comment>
<dbReference type="InterPro" id="IPR007282">
    <property type="entry name" value="NOT2/3/5_C"/>
</dbReference>
<feature type="region of interest" description="Disordered" evidence="12">
    <location>
        <begin position="373"/>
        <end position="413"/>
    </location>
</feature>
<organism evidence="15 16">
    <name type="scientific">Tilletiaria anomala (strain ATCC 24038 / CBS 436.72 / UBC 951)</name>
    <dbReference type="NCBI Taxonomy" id="1037660"/>
    <lineage>
        <taxon>Eukaryota</taxon>
        <taxon>Fungi</taxon>
        <taxon>Dikarya</taxon>
        <taxon>Basidiomycota</taxon>
        <taxon>Ustilaginomycotina</taxon>
        <taxon>Exobasidiomycetes</taxon>
        <taxon>Georgefischeriales</taxon>
        <taxon>Tilletiariaceae</taxon>
        <taxon>Tilletiaria</taxon>
    </lineage>
</organism>
<evidence type="ECO:0000313" key="16">
    <source>
        <dbReference type="Proteomes" id="UP000027361"/>
    </source>
</evidence>
<feature type="region of interest" description="Disordered" evidence="12">
    <location>
        <begin position="481"/>
        <end position="563"/>
    </location>
</feature>
<dbReference type="RefSeq" id="XP_013243362.1">
    <property type="nucleotide sequence ID" value="XM_013387908.1"/>
</dbReference>
<dbReference type="InParanoid" id="A0A066W4D4"/>
<dbReference type="GO" id="GO:0000289">
    <property type="term" value="P:nuclear-transcribed mRNA poly(A) tail shortening"/>
    <property type="evidence" value="ECO:0007669"/>
    <property type="project" value="UniProtKB-ARBA"/>
</dbReference>
<dbReference type="Pfam" id="PF04065">
    <property type="entry name" value="Not3"/>
    <property type="match status" value="1"/>
</dbReference>
<dbReference type="OMA" id="YKPQTPY"/>
<evidence type="ECO:0000256" key="5">
    <source>
        <dbReference type="ARBA" id="ARBA00022491"/>
    </source>
</evidence>
<protein>
    <recommendedName>
        <fullName evidence="10">General negative regulator of transcription subunit</fullName>
    </recommendedName>
</protein>
<evidence type="ECO:0000256" key="3">
    <source>
        <dbReference type="ARBA" id="ARBA00007682"/>
    </source>
</evidence>
<evidence type="ECO:0000256" key="2">
    <source>
        <dbReference type="ARBA" id="ARBA00004496"/>
    </source>
</evidence>
<feature type="compositionally biased region" description="Low complexity" evidence="12">
    <location>
        <begin position="326"/>
        <end position="341"/>
    </location>
</feature>
<dbReference type="AlphaFoldDB" id="A0A066W4D4"/>
<dbReference type="OrthoDB" id="293823at2759"/>
<comment type="similarity">
    <text evidence="3 10">Belongs to the CNOT2/3/5 family.</text>
</comment>
<evidence type="ECO:0000256" key="12">
    <source>
        <dbReference type="SAM" id="MobiDB-lite"/>
    </source>
</evidence>
<name>A0A066W4D4_TILAU</name>
<reference evidence="15 16" key="1">
    <citation type="submission" date="2014-05" db="EMBL/GenBank/DDBJ databases">
        <title>Draft genome sequence of a rare smut relative, Tilletiaria anomala UBC 951.</title>
        <authorList>
            <consortium name="DOE Joint Genome Institute"/>
            <person name="Toome M."/>
            <person name="Kuo A."/>
            <person name="Henrissat B."/>
            <person name="Lipzen A."/>
            <person name="Tritt A."/>
            <person name="Yoshinaga Y."/>
            <person name="Zane M."/>
            <person name="Barry K."/>
            <person name="Grigoriev I.V."/>
            <person name="Spatafora J.W."/>
            <person name="Aimea M.C."/>
        </authorList>
    </citation>
    <scope>NUCLEOTIDE SEQUENCE [LARGE SCALE GENOMIC DNA]</scope>
    <source>
        <strain evidence="15 16">UBC 951</strain>
    </source>
</reference>
<dbReference type="GO" id="GO:0006355">
    <property type="term" value="P:regulation of DNA-templated transcription"/>
    <property type="evidence" value="ECO:0007669"/>
    <property type="project" value="InterPro"/>
</dbReference>
<feature type="domain" description="NOT2/NOT3/NOT5 C-terminal" evidence="14">
    <location>
        <begin position="597"/>
        <end position="724"/>
    </location>
</feature>
<dbReference type="GO" id="GO:0000932">
    <property type="term" value="C:P-body"/>
    <property type="evidence" value="ECO:0007669"/>
    <property type="project" value="UniProtKB-UniRule"/>
</dbReference>
<keyword evidence="5 10" id="KW-0678">Repressor</keyword>
<feature type="compositionally biased region" description="Basic and acidic residues" evidence="12">
    <location>
        <begin position="292"/>
        <end position="312"/>
    </location>
</feature>
<dbReference type="PIRSF" id="PIRSF005290">
    <property type="entry name" value="NOT_su_3_5"/>
    <property type="match status" value="1"/>
</dbReference>
<dbReference type="Proteomes" id="UP000027361">
    <property type="component" value="Unassembled WGS sequence"/>
</dbReference>
<feature type="compositionally biased region" description="Basic and acidic residues" evidence="12">
    <location>
        <begin position="258"/>
        <end position="270"/>
    </location>
</feature>
<keyword evidence="11" id="KW-0175">Coiled coil</keyword>
<keyword evidence="4 10" id="KW-0963">Cytoplasm</keyword>
<dbReference type="InterPro" id="IPR012270">
    <property type="entry name" value="CCR4-NOT_su3/5"/>
</dbReference>
<keyword evidence="9 10" id="KW-0539">Nucleus</keyword>
<proteinExistence type="inferred from homology"/>
<evidence type="ECO:0000256" key="6">
    <source>
        <dbReference type="ARBA" id="ARBA00022553"/>
    </source>
</evidence>
<dbReference type="Gene3D" id="2.30.30.1020">
    <property type="entry name" value="CCR4-NOT complex subunit 2/3/5, C-terminal domain"/>
    <property type="match status" value="1"/>
</dbReference>
<evidence type="ECO:0000313" key="15">
    <source>
        <dbReference type="EMBL" id="KDN45924.1"/>
    </source>
</evidence>
<feature type="domain" description="CCR4-Not complex component Not N-terminal" evidence="13">
    <location>
        <begin position="3"/>
        <end position="233"/>
    </location>
</feature>
<dbReference type="InterPro" id="IPR040168">
    <property type="entry name" value="Not2/3/5"/>
</dbReference>
<feature type="compositionally biased region" description="Low complexity" evidence="12">
    <location>
        <begin position="379"/>
        <end position="411"/>
    </location>
</feature>
<comment type="function">
    <text evidence="10">Acts as component of the CCR4-NOT core complex, which in the nucleus seems to be a general transcription factor, and in the cytoplasm the major mRNA deadenylase involved in mRNA turnover. The NOT protein subcomplex negatively regulates the basal and activated transcription of many genes. Preferentially affects TC-type TATA element-dependent transcription. Could directly or indirectly inhibit component(s) of the general transcription machinery.</text>
</comment>
<evidence type="ECO:0000256" key="1">
    <source>
        <dbReference type="ARBA" id="ARBA00004123"/>
    </source>
</evidence>
<dbReference type="Pfam" id="PF04153">
    <property type="entry name" value="NOT2_3_5_C"/>
    <property type="match status" value="1"/>
</dbReference>
<dbReference type="HOGENOM" id="CLU_013819_3_0_1"/>
<evidence type="ECO:0000256" key="7">
    <source>
        <dbReference type="ARBA" id="ARBA00023015"/>
    </source>
</evidence>
<evidence type="ECO:0000259" key="14">
    <source>
        <dbReference type="Pfam" id="PF04153"/>
    </source>
</evidence>
<evidence type="ECO:0000256" key="10">
    <source>
        <dbReference type="PIRNR" id="PIRNR005290"/>
    </source>
</evidence>
<accession>A0A066W4D4</accession>
<feature type="coiled-coil region" evidence="11">
    <location>
        <begin position="3"/>
        <end position="67"/>
    </location>
</feature>
<dbReference type="InterPro" id="IPR038635">
    <property type="entry name" value="CCR4-NOT_su2/3/5_C_sf"/>
</dbReference>
<feature type="compositionally biased region" description="Low complexity" evidence="12">
    <location>
        <begin position="481"/>
        <end position="542"/>
    </location>
</feature>
<dbReference type="GO" id="GO:0030015">
    <property type="term" value="C:CCR4-NOT core complex"/>
    <property type="evidence" value="ECO:0007669"/>
    <property type="project" value="UniProtKB-UniRule"/>
</dbReference>
<evidence type="ECO:0000256" key="9">
    <source>
        <dbReference type="ARBA" id="ARBA00023242"/>
    </source>
</evidence>
<comment type="subcellular location">
    <subcellularLocation>
        <location evidence="2 10">Cytoplasm</location>
    </subcellularLocation>
    <subcellularLocation>
        <location evidence="1 10">Nucleus</location>
    </subcellularLocation>
</comment>
<dbReference type="EMBL" id="JMSN01000039">
    <property type="protein sequence ID" value="KDN45924.1"/>
    <property type="molecule type" value="Genomic_DNA"/>
</dbReference>
<dbReference type="GO" id="GO:0005634">
    <property type="term" value="C:nucleus"/>
    <property type="evidence" value="ECO:0007669"/>
    <property type="project" value="UniProtKB-SubCell"/>
</dbReference>